<feature type="region of interest" description="Disordered" evidence="1">
    <location>
        <begin position="348"/>
        <end position="399"/>
    </location>
</feature>
<evidence type="ECO:0000313" key="3">
    <source>
        <dbReference type="Proteomes" id="UP000062998"/>
    </source>
</evidence>
<organism evidence="2 3">
    <name type="scientific">Burkholderia ubonensis</name>
    <dbReference type="NCBI Taxonomy" id="101571"/>
    <lineage>
        <taxon>Bacteria</taxon>
        <taxon>Pseudomonadati</taxon>
        <taxon>Pseudomonadota</taxon>
        <taxon>Betaproteobacteria</taxon>
        <taxon>Burkholderiales</taxon>
        <taxon>Burkholderiaceae</taxon>
        <taxon>Burkholderia</taxon>
        <taxon>Burkholderia cepacia complex</taxon>
    </lineage>
</organism>
<evidence type="ECO:0008006" key="4">
    <source>
        <dbReference type="Google" id="ProtNLM"/>
    </source>
</evidence>
<protein>
    <recommendedName>
        <fullName evidence="4">Inovirus Gp2 family protein</fullName>
    </recommendedName>
</protein>
<comment type="caution">
    <text evidence="2">The sequence shown here is derived from an EMBL/GenBank/DDBJ whole genome shotgun (WGS) entry which is preliminary data.</text>
</comment>
<evidence type="ECO:0000256" key="1">
    <source>
        <dbReference type="SAM" id="MobiDB-lite"/>
    </source>
</evidence>
<dbReference type="RefSeq" id="WP_060323605.1">
    <property type="nucleotide sequence ID" value="NZ_LPIU01000096.1"/>
</dbReference>
<dbReference type="Proteomes" id="UP000062998">
    <property type="component" value="Unassembled WGS sequence"/>
</dbReference>
<sequence length="399" mass="45816">MSFEEDGVKKIYEYSDLVRNTERAEIAGEEKIVLLPSLDLLRTSLASMEAMVRDIEFSKGEAGFEIGRNKLGRPVVVPKPLGKRHFYALKAFFQNYAYAERYVYSVHVSALCEAFEALGLHPHAFTFREPGSIERSTGKTHGETFNEVVKKVAEIVDSKQFRERLRVRRRNAERNEAKGLAIERQVFENKARQLVLVLHFGYKEQHRMRMTLDEIQTHRKKFFNNCRTNKLLRGIVDYIWKLEEGDESGLHLHVLIFYTADSCRDVYIAKQLGEYWVKVTGGKGQYWNSNANKLFHEKHGHGVGTGEINWDDHEKRDALRTNIRYMTKADQFLKMKYGEHCRVFGTSQVKEKEKSGRPRTVKPKLDGDAAGGTQADSLVSQSLAETGTETTDLDADQNE</sequence>
<reference evidence="2 3" key="1">
    <citation type="submission" date="2015-11" db="EMBL/GenBank/DDBJ databases">
        <title>Expanding the genomic diversity of Burkholderia species for the development of highly accurate diagnostics.</title>
        <authorList>
            <person name="Sahl J."/>
            <person name="Keim P."/>
            <person name="Wagner D."/>
        </authorList>
    </citation>
    <scope>NUCLEOTIDE SEQUENCE [LARGE SCALE GENOMIC DNA]</scope>
    <source>
        <strain evidence="2 3">MSMB2167WGS</strain>
    </source>
</reference>
<dbReference type="EMBL" id="LPIX01000031">
    <property type="protein sequence ID" value="KWE08113.1"/>
    <property type="molecule type" value="Genomic_DNA"/>
</dbReference>
<dbReference type="OrthoDB" id="8592743at2"/>
<dbReference type="AlphaFoldDB" id="A0A107E9F2"/>
<feature type="compositionally biased region" description="Polar residues" evidence="1">
    <location>
        <begin position="374"/>
        <end position="390"/>
    </location>
</feature>
<evidence type="ECO:0000313" key="2">
    <source>
        <dbReference type="EMBL" id="KWE08113.1"/>
    </source>
</evidence>
<gene>
    <name evidence="2" type="ORF">WL73_08960</name>
</gene>
<name>A0A107E9F2_9BURK</name>
<proteinExistence type="predicted"/>
<accession>A0A107E9F2</accession>